<reference evidence="4" key="1">
    <citation type="submission" date="2022-01" db="EMBL/GenBank/DDBJ databases">
        <authorList>
            <person name="King R."/>
        </authorList>
    </citation>
    <scope>NUCLEOTIDE SEQUENCE</scope>
</reference>
<feature type="region of interest" description="Disordered" evidence="2">
    <location>
        <begin position="254"/>
        <end position="273"/>
    </location>
</feature>
<feature type="domain" description="C2" evidence="3">
    <location>
        <begin position="1"/>
        <end position="109"/>
    </location>
</feature>
<accession>A0A9N9WP24</accession>
<dbReference type="InterPro" id="IPR037785">
    <property type="entry name" value="C2_C2CD5"/>
</dbReference>
<dbReference type="GO" id="GO:0005886">
    <property type="term" value="C:plasma membrane"/>
    <property type="evidence" value="ECO:0007669"/>
    <property type="project" value="TreeGrafter"/>
</dbReference>
<dbReference type="GO" id="GO:0090314">
    <property type="term" value="P:positive regulation of protein targeting to membrane"/>
    <property type="evidence" value="ECO:0007669"/>
    <property type="project" value="TreeGrafter"/>
</dbReference>
<feature type="region of interest" description="Disordered" evidence="2">
    <location>
        <begin position="686"/>
        <end position="705"/>
    </location>
</feature>
<dbReference type="InterPro" id="IPR056431">
    <property type="entry name" value="C2CD5_YbjQ-rel_dom"/>
</dbReference>
<evidence type="ECO:0000256" key="1">
    <source>
        <dbReference type="SAM" id="Coils"/>
    </source>
</evidence>
<dbReference type="PANTHER" id="PTHR37412:SF2">
    <property type="entry name" value="C2 DOMAIN-CONTAINING PROTEIN 5"/>
    <property type="match status" value="1"/>
</dbReference>
<dbReference type="GO" id="GO:0065002">
    <property type="term" value="P:intracellular protein transmembrane transport"/>
    <property type="evidence" value="ECO:0007669"/>
    <property type="project" value="TreeGrafter"/>
</dbReference>
<protein>
    <recommendedName>
        <fullName evidence="3">C2 domain-containing protein</fullName>
    </recommendedName>
</protein>
<dbReference type="Gene3D" id="2.60.40.150">
    <property type="entry name" value="C2 domain"/>
    <property type="match status" value="1"/>
</dbReference>
<feature type="coiled-coil region" evidence="1">
    <location>
        <begin position="1046"/>
        <end position="1073"/>
    </location>
</feature>
<dbReference type="GO" id="GO:0010828">
    <property type="term" value="P:positive regulation of D-glucose transmembrane transport"/>
    <property type="evidence" value="ECO:0007669"/>
    <property type="project" value="TreeGrafter"/>
</dbReference>
<keyword evidence="1" id="KW-0175">Coiled coil</keyword>
<feature type="compositionally biased region" description="Polar residues" evidence="2">
    <location>
        <begin position="688"/>
        <end position="700"/>
    </location>
</feature>
<dbReference type="PROSITE" id="PS50004">
    <property type="entry name" value="C2"/>
    <property type="match status" value="1"/>
</dbReference>
<dbReference type="Pfam" id="PF23025">
    <property type="entry name" value="YbjQ_2"/>
    <property type="match status" value="3"/>
</dbReference>
<dbReference type="EMBL" id="OU895877">
    <property type="protein sequence ID" value="CAG9799449.1"/>
    <property type="molecule type" value="Genomic_DNA"/>
</dbReference>
<dbReference type="GO" id="GO:0072659">
    <property type="term" value="P:protein localization to plasma membrane"/>
    <property type="evidence" value="ECO:0007669"/>
    <property type="project" value="TreeGrafter"/>
</dbReference>
<dbReference type="Pfam" id="PF23128">
    <property type="entry name" value="YbjQ_4"/>
    <property type="match status" value="1"/>
</dbReference>
<dbReference type="GO" id="GO:0005509">
    <property type="term" value="F:calcium ion binding"/>
    <property type="evidence" value="ECO:0007669"/>
    <property type="project" value="TreeGrafter"/>
</dbReference>
<organism evidence="4 5">
    <name type="scientific">Chironomus riparius</name>
    <dbReference type="NCBI Taxonomy" id="315576"/>
    <lineage>
        <taxon>Eukaryota</taxon>
        <taxon>Metazoa</taxon>
        <taxon>Ecdysozoa</taxon>
        <taxon>Arthropoda</taxon>
        <taxon>Hexapoda</taxon>
        <taxon>Insecta</taxon>
        <taxon>Pterygota</taxon>
        <taxon>Neoptera</taxon>
        <taxon>Endopterygota</taxon>
        <taxon>Diptera</taxon>
        <taxon>Nematocera</taxon>
        <taxon>Chironomoidea</taxon>
        <taxon>Chironomidae</taxon>
        <taxon>Chironominae</taxon>
        <taxon>Chironomus</taxon>
    </lineage>
</organism>
<dbReference type="GO" id="GO:0005544">
    <property type="term" value="F:calcium-dependent phospholipid binding"/>
    <property type="evidence" value="ECO:0007669"/>
    <property type="project" value="InterPro"/>
</dbReference>
<keyword evidence="5" id="KW-1185">Reference proteome</keyword>
<dbReference type="Pfam" id="PF23028">
    <property type="entry name" value="YbjQ_3"/>
    <property type="match status" value="1"/>
</dbReference>
<dbReference type="InterPro" id="IPR056430">
    <property type="entry name" value="C2CD5_YbjQ-like_dom"/>
</dbReference>
<dbReference type="InterPro" id="IPR057815">
    <property type="entry name" value="C2CD5_C"/>
</dbReference>
<dbReference type="InterPro" id="IPR000008">
    <property type="entry name" value="C2_dom"/>
</dbReference>
<dbReference type="InterPro" id="IPR038983">
    <property type="entry name" value="C2CD5"/>
</dbReference>
<evidence type="ECO:0000259" key="3">
    <source>
        <dbReference type="PROSITE" id="PS50004"/>
    </source>
</evidence>
<evidence type="ECO:0000313" key="5">
    <source>
        <dbReference type="Proteomes" id="UP001153620"/>
    </source>
</evidence>
<dbReference type="Proteomes" id="UP001153620">
    <property type="component" value="Chromosome 1"/>
</dbReference>
<dbReference type="CDD" id="cd08688">
    <property type="entry name" value="C2_KIAA0528-like"/>
    <property type="match status" value="1"/>
</dbReference>
<reference evidence="4" key="2">
    <citation type="submission" date="2022-10" db="EMBL/GenBank/DDBJ databases">
        <authorList>
            <consortium name="ENA_rothamsted_submissions"/>
            <consortium name="culmorum"/>
            <person name="King R."/>
        </authorList>
    </citation>
    <scope>NUCLEOTIDE SEQUENCE</scope>
</reference>
<dbReference type="SUPFAM" id="SSF49562">
    <property type="entry name" value="C2 domain (Calcium/lipid-binding domain, CaLB)"/>
    <property type="match status" value="1"/>
</dbReference>
<proteinExistence type="predicted"/>
<name>A0A9N9WP24_9DIPT</name>
<dbReference type="OrthoDB" id="419768at2759"/>
<evidence type="ECO:0000313" key="4">
    <source>
        <dbReference type="EMBL" id="CAG9799449.1"/>
    </source>
</evidence>
<dbReference type="GO" id="GO:0031340">
    <property type="term" value="P:positive regulation of vesicle fusion"/>
    <property type="evidence" value="ECO:0007669"/>
    <property type="project" value="TreeGrafter"/>
</dbReference>
<sequence>MPAKVKIKILSCRNLPVMDKSNLTTDAFVEVKLGNITYKTDVKRKSLNPVFNSQWFRFEIDDQEIQDELLHIRVMDYDTYSANDAIGKVCLSLNPLLLHNDSKGLNGWYPIYDTIQGIRGEINFIVKVELFSDANKFRQSSCGVQFFHSNSIPFGYHAVIRGFVEEMIVDDDPEHDWIDKIRRASASNEARQQTFLKLAGQIQRKIGLKAINLGGNAVLGFQQRFDLEKDTIIARGIGTSVTLVKIQSEPINPSMHVQNNIPEDEKSKTASKNNESLKVDLKIARDLANERNLVFEQKQRQEINKTSLHPEHSKSLLSVPSIYIDNLDTASTISTPFDTPSMCDERSIEDVETVSMIVRNVEAMDRSFFEFELPNTSQEATTKDHHHEIKKHHDFIHDLKGSIQEKFHHLVHHDLHSHKKELPHDHSKSKEILHDFKENFSGKIHQIAEKIHHIHMPHTHHHEDTLIAQAMQTILLEQFNVAEASTSVQTPTPADSNVIQKRKSSSSSLQSIKQKFNLFQRPRRSVDLQSETNSLKSICEVNSGSLPDKEPIKQLFEDNHPEEKLSVGSYESTITIVPLSEQKAISKDDLKLSVQNFDSFISNKKSCDNCSCKSATFTADTNKKPLHESLLSLSRNELLSASPNAKAHTRTESIGCKFSASPSKQQQTCASGGSLPASTAIYRRSSDSDLSITPKGNSLTPGFDRNAVKMPSSAVLKPLNQENMDMLEYPFLTLTKYPKNFIIHLGATVSARSVKLLDKSTNPDDMETRDSWFNELRMEIRGHAKSLGCNVVLGYNETVCVNDDITILSATGTAAIINLHYSDSNNHEDGEIKISKTVNPKELLLATSVEETMQTVEENNQKIIISSDIDEKLNGEDINDVLNNVSANASGNNAINGKHAPQSCNICHIPYSRSSIQVGGANIGKCCVCKRGYVPDVILATIELPDNLQVVGTGCLIQATVCRPKRDLRSESNAKEISDGLPFLEYELHRLLINKLKVKGMNGIFRLNVQVTIGDKIMSLIGTGTAVYMSALHPPVVPKIVAGNAFNESSEKLAELQKNIQNTVEKNRETYRLTNQPVVNDIINDIQKLNKNFSDTEDSDNEEKLDYAIGNKQTCILEIDDIQDLELFNMLMEQSSHEGIKIVNNQKVPGYDYDVENIRNLQMFVQVWRTKMPSSHQSNSNFARHFQRLLQSIFFKLRGAVPCHITNVQFQLDLPQDEIQLLITGMVLKATTKAKSKLVQSISHDRKLDEELIFSLEEEDAISEITSPQNKLHKKSSGQFINSTKMTFRNDKFVDISPLSFVPGAKIEKYLGNLNFCFIRETQNVRDYGGICGFVHTFITELLSIVRAHIHILGGNMLIAYYMTELILIDNPHKNQAQCLVNVGGDAVFCTYDDN</sequence>
<dbReference type="InterPro" id="IPR035892">
    <property type="entry name" value="C2_domain_sf"/>
</dbReference>
<dbReference type="SMART" id="SM00239">
    <property type="entry name" value="C2"/>
    <property type="match status" value="1"/>
</dbReference>
<evidence type="ECO:0000256" key="2">
    <source>
        <dbReference type="SAM" id="MobiDB-lite"/>
    </source>
</evidence>
<feature type="region of interest" description="Disordered" evidence="2">
    <location>
        <begin position="487"/>
        <end position="506"/>
    </location>
</feature>
<gene>
    <name evidence="4" type="ORF">CHIRRI_LOCUS2416</name>
</gene>
<dbReference type="Pfam" id="PF00168">
    <property type="entry name" value="C2"/>
    <property type="match status" value="1"/>
</dbReference>
<dbReference type="PANTHER" id="PTHR37412">
    <property type="entry name" value="C2 DOMAIN-CONTAINING PROTEIN 5"/>
    <property type="match status" value="1"/>
</dbReference>
<feature type="compositionally biased region" description="Polar residues" evidence="2">
    <location>
        <begin position="487"/>
        <end position="499"/>
    </location>
</feature>